<dbReference type="InterPro" id="IPR002712">
    <property type="entry name" value="CcdB"/>
</dbReference>
<evidence type="ECO:0000256" key="6">
    <source>
        <dbReference type="ARBA" id="ARBA00029628"/>
    </source>
</evidence>
<dbReference type="SUPFAM" id="SSF50118">
    <property type="entry name" value="Cell growth inhibitor/plasmid maintenance toxic component"/>
    <property type="match status" value="1"/>
</dbReference>
<protein>
    <recommendedName>
        <fullName evidence="2">Toxin CcdB</fullName>
    </recommendedName>
    <alternativeName>
        <fullName evidence="7">Cytotoxic protein CcdB</fullName>
    </alternativeName>
    <alternativeName>
        <fullName evidence="6">Protein LetD</fullName>
    </alternativeName>
</protein>
<keyword evidence="9" id="KW-1185">Reference proteome</keyword>
<dbReference type="Proteomes" id="UP000283458">
    <property type="component" value="Unassembled WGS sequence"/>
</dbReference>
<evidence type="ECO:0000256" key="2">
    <source>
        <dbReference type="ARBA" id="ARBA00015075"/>
    </source>
</evidence>
<dbReference type="AlphaFoldDB" id="A0A418VVZ0"/>
<evidence type="ECO:0000256" key="1">
    <source>
        <dbReference type="ARBA" id="ARBA00005230"/>
    </source>
</evidence>
<gene>
    <name evidence="8" type="ORF">D3877_14025</name>
</gene>
<organism evidence="8 9">
    <name type="scientific">Azospirillum cavernae</name>
    <dbReference type="NCBI Taxonomy" id="2320860"/>
    <lineage>
        <taxon>Bacteria</taxon>
        <taxon>Pseudomonadati</taxon>
        <taxon>Pseudomonadota</taxon>
        <taxon>Alphaproteobacteria</taxon>
        <taxon>Rhodospirillales</taxon>
        <taxon>Azospirillaceae</taxon>
        <taxon>Azospirillum</taxon>
    </lineage>
</organism>
<dbReference type="GO" id="GO:0006276">
    <property type="term" value="P:plasmid maintenance"/>
    <property type="evidence" value="ECO:0007669"/>
    <property type="project" value="InterPro"/>
</dbReference>
<accession>A0A418VVZ0</accession>
<evidence type="ECO:0000256" key="5">
    <source>
        <dbReference type="ARBA" id="ARBA00023163"/>
    </source>
</evidence>
<evidence type="ECO:0000313" key="9">
    <source>
        <dbReference type="Proteomes" id="UP000283458"/>
    </source>
</evidence>
<comment type="similarity">
    <text evidence="1">Belongs to the CcdB toxin family.</text>
</comment>
<dbReference type="Gene3D" id="2.30.30.110">
    <property type="match status" value="1"/>
</dbReference>
<sequence>MSQFDVHRTKGGQRSIIPYVVIVQSHRFDHFHRRFVVPLVDKSANPPVEAALNPVFIIENRAVVLHTLQSLSIPSHLGETVCSLADDGDRIIAALDLLISRAWG</sequence>
<dbReference type="OrthoDB" id="9813510at2"/>
<keyword evidence="4" id="KW-0805">Transcription regulation</keyword>
<comment type="caution">
    <text evidence="8">The sequence shown here is derived from an EMBL/GenBank/DDBJ whole genome shotgun (WGS) entry which is preliminary data.</text>
</comment>
<name>A0A418VVZ0_9PROT</name>
<dbReference type="EMBL" id="QYUL01000002">
    <property type="protein sequence ID" value="RJF81304.1"/>
    <property type="molecule type" value="Genomic_DNA"/>
</dbReference>
<evidence type="ECO:0000256" key="3">
    <source>
        <dbReference type="ARBA" id="ARBA00022491"/>
    </source>
</evidence>
<dbReference type="RefSeq" id="WP_119831396.1">
    <property type="nucleotide sequence ID" value="NZ_QYUL01000002.1"/>
</dbReference>
<keyword evidence="3" id="KW-0678">Repressor</keyword>
<reference evidence="8 9" key="1">
    <citation type="submission" date="2018-09" db="EMBL/GenBank/DDBJ databases">
        <authorList>
            <person name="Zhu H."/>
        </authorList>
    </citation>
    <scope>NUCLEOTIDE SEQUENCE [LARGE SCALE GENOMIC DNA]</scope>
    <source>
        <strain evidence="8 9">K2W22B-5</strain>
    </source>
</reference>
<evidence type="ECO:0000256" key="4">
    <source>
        <dbReference type="ARBA" id="ARBA00023015"/>
    </source>
</evidence>
<keyword evidence="5" id="KW-0804">Transcription</keyword>
<proteinExistence type="inferred from homology"/>
<evidence type="ECO:0000313" key="8">
    <source>
        <dbReference type="EMBL" id="RJF81304.1"/>
    </source>
</evidence>
<evidence type="ECO:0000256" key="7">
    <source>
        <dbReference type="ARBA" id="ARBA00033135"/>
    </source>
</evidence>
<dbReference type="GO" id="GO:0008657">
    <property type="term" value="F:DNA topoisomerase type II (double strand cut, ATP-hydrolyzing) inhibitor activity"/>
    <property type="evidence" value="ECO:0007669"/>
    <property type="project" value="InterPro"/>
</dbReference>
<dbReference type="InterPro" id="IPR011067">
    <property type="entry name" value="Plasmid_toxin/cell-grow_inhib"/>
</dbReference>
<dbReference type="Pfam" id="PF01845">
    <property type="entry name" value="CcdB"/>
    <property type="match status" value="1"/>
</dbReference>